<evidence type="ECO:0000256" key="1">
    <source>
        <dbReference type="SAM" id="MobiDB-lite"/>
    </source>
</evidence>
<gene>
    <name evidence="5" type="ORF">B0T17DRAFT_617386</name>
</gene>
<keyword evidence="3" id="KW-0732">Signal</keyword>
<dbReference type="Pfam" id="PF04892">
    <property type="entry name" value="VanZ"/>
    <property type="match status" value="1"/>
</dbReference>
<feature type="domain" description="VanZ-like" evidence="4">
    <location>
        <begin position="34"/>
        <end position="110"/>
    </location>
</feature>
<dbReference type="AlphaFoldDB" id="A0AA39X1K1"/>
<feature type="chain" id="PRO_5041244750" description="VanZ-like domain-containing protein" evidence="3">
    <location>
        <begin position="22"/>
        <end position="240"/>
    </location>
</feature>
<comment type="caution">
    <text evidence="5">The sequence shown here is derived from an EMBL/GenBank/DDBJ whole genome shotgun (WGS) entry which is preliminary data.</text>
</comment>
<keyword evidence="2" id="KW-0812">Transmembrane</keyword>
<keyword evidence="6" id="KW-1185">Reference proteome</keyword>
<feature type="signal peptide" evidence="3">
    <location>
        <begin position="1"/>
        <end position="21"/>
    </location>
</feature>
<evidence type="ECO:0000256" key="3">
    <source>
        <dbReference type="SAM" id="SignalP"/>
    </source>
</evidence>
<keyword evidence="2" id="KW-0472">Membrane</keyword>
<reference evidence="5" key="1">
    <citation type="submission" date="2023-06" db="EMBL/GenBank/DDBJ databases">
        <title>Genome-scale phylogeny and comparative genomics of the fungal order Sordariales.</title>
        <authorList>
            <consortium name="Lawrence Berkeley National Laboratory"/>
            <person name="Hensen N."/>
            <person name="Bonometti L."/>
            <person name="Westerberg I."/>
            <person name="Brannstrom I.O."/>
            <person name="Guillou S."/>
            <person name="Cros-Aarteil S."/>
            <person name="Calhoun S."/>
            <person name="Haridas S."/>
            <person name="Kuo A."/>
            <person name="Mondo S."/>
            <person name="Pangilinan J."/>
            <person name="Riley R."/>
            <person name="LaButti K."/>
            <person name="Andreopoulos B."/>
            <person name="Lipzen A."/>
            <person name="Chen C."/>
            <person name="Yanf M."/>
            <person name="Daum C."/>
            <person name="Ng V."/>
            <person name="Clum A."/>
            <person name="Steindorff A."/>
            <person name="Ohm R."/>
            <person name="Martin F."/>
            <person name="Silar P."/>
            <person name="Natvig D."/>
            <person name="Lalanne C."/>
            <person name="Gautier V."/>
            <person name="Ament-velasquez S.L."/>
            <person name="Kruys A."/>
            <person name="Hutchinson M.I."/>
            <person name="Powell A.J."/>
            <person name="Barry K."/>
            <person name="Miller A.N."/>
            <person name="Grigoriev I.V."/>
            <person name="Debuchy R."/>
            <person name="Gladieux P."/>
            <person name="Thoren M.H."/>
            <person name="Johannesson H."/>
        </authorList>
    </citation>
    <scope>NUCLEOTIDE SEQUENCE</scope>
    <source>
        <strain evidence="5">SMH3391-2</strain>
    </source>
</reference>
<feature type="transmembrane region" description="Helical" evidence="2">
    <location>
        <begin position="94"/>
        <end position="112"/>
    </location>
</feature>
<evidence type="ECO:0000313" key="6">
    <source>
        <dbReference type="Proteomes" id="UP001174934"/>
    </source>
</evidence>
<dbReference type="EMBL" id="JAULSR010000003">
    <property type="protein sequence ID" value="KAK0625272.1"/>
    <property type="molecule type" value="Genomic_DNA"/>
</dbReference>
<evidence type="ECO:0000259" key="4">
    <source>
        <dbReference type="Pfam" id="PF04892"/>
    </source>
</evidence>
<protein>
    <recommendedName>
        <fullName evidence="4">VanZ-like domain-containing protein</fullName>
    </recommendedName>
</protein>
<feature type="region of interest" description="Disordered" evidence="1">
    <location>
        <begin position="213"/>
        <end position="240"/>
    </location>
</feature>
<name>A0AA39X1K1_9PEZI</name>
<feature type="transmembrane region" description="Helical" evidence="2">
    <location>
        <begin position="60"/>
        <end position="82"/>
    </location>
</feature>
<evidence type="ECO:0000256" key="2">
    <source>
        <dbReference type="SAM" id="Phobius"/>
    </source>
</evidence>
<dbReference type="NCBIfam" id="NF037970">
    <property type="entry name" value="vanZ_1"/>
    <property type="match status" value="1"/>
</dbReference>
<feature type="compositionally biased region" description="Low complexity" evidence="1">
    <location>
        <begin position="222"/>
        <end position="233"/>
    </location>
</feature>
<sequence length="240" mass="25702">MRIRFPFAGLFFLLLLLAGYAGLTPLQVNAVVNDKVVHLVTFFLLTLVFYWIIDTNRRRTLNMTLVVCTAGLGIGSEFLQALLPNGRDFDLYDIIANIVGSLAGLGLCSWYHKRMLERKRVRKSYNAVPGEDLGDEEDLELGEGIGMGVGHEEGVIADGDDDDSVPGVVHTVKTTAAATTSNGVGGVGGAVGGGRTAASLEEEVDNWDENAVDAWDEDDMGDMGAATGTTSMTTDKKRAD</sequence>
<evidence type="ECO:0000313" key="5">
    <source>
        <dbReference type="EMBL" id="KAK0625272.1"/>
    </source>
</evidence>
<dbReference type="PANTHER" id="PTHR28008:SF1">
    <property type="entry name" value="DOMAIN PROTEIN, PUTATIVE (AFU_ORTHOLOGUE AFUA_3G10980)-RELATED"/>
    <property type="match status" value="1"/>
</dbReference>
<organism evidence="5 6">
    <name type="scientific">Bombardia bombarda</name>
    <dbReference type="NCBI Taxonomy" id="252184"/>
    <lineage>
        <taxon>Eukaryota</taxon>
        <taxon>Fungi</taxon>
        <taxon>Dikarya</taxon>
        <taxon>Ascomycota</taxon>
        <taxon>Pezizomycotina</taxon>
        <taxon>Sordariomycetes</taxon>
        <taxon>Sordariomycetidae</taxon>
        <taxon>Sordariales</taxon>
        <taxon>Lasiosphaeriaceae</taxon>
        <taxon>Bombardia</taxon>
    </lineage>
</organism>
<proteinExistence type="predicted"/>
<dbReference type="Proteomes" id="UP001174934">
    <property type="component" value="Unassembled WGS sequence"/>
</dbReference>
<dbReference type="InterPro" id="IPR006976">
    <property type="entry name" value="VanZ-like"/>
</dbReference>
<feature type="transmembrane region" description="Helical" evidence="2">
    <location>
        <begin position="36"/>
        <end position="53"/>
    </location>
</feature>
<accession>A0AA39X1K1</accession>
<dbReference type="PANTHER" id="PTHR28008">
    <property type="entry name" value="DOMAIN PROTEIN, PUTATIVE (AFU_ORTHOLOGUE AFUA_3G10980)-RELATED"/>
    <property type="match status" value="1"/>
</dbReference>
<keyword evidence="2" id="KW-1133">Transmembrane helix</keyword>